<dbReference type="CDD" id="cd06222">
    <property type="entry name" value="RNase_H_like"/>
    <property type="match status" value="1"/>
</dbReference>
<accession>A0AAV5MDQ5</accession>
<reference evidence="1 2" key="1">
    <citation type="journal article" date="2021" name="Commun. Biol.">
        <title>The genome of Shorea leprosula (Dipterocarpaceae) highlights the ecological relevance of drought in aseasonal tropical rainforests.</title>
        <authorList>
            <person name="Ng K.K.S."/>
            <person name="Kobayashi M.J."/>
            <person name="Fawcett J.A."/>
            <person name="Hatakeyama M."/>
            <person name="Paape T."/>
            <person name="Ng C.H."/>
            <person name="Ang C.C."/>
            <person name="Tnah L.H."/>
            <person name="Lee C.T."/>
            <person name="Nishiyama T."/>
            <person name="Sese J."/>
            <person name="O'Brien M.J."/>
            <person name="Copetti D."/>
            <person name="Mohd Noor M.I."/>
            <person name="Ong R.C."/>
            <person name="Putra M."/>
            <person name="Sireger I.Z."/>
            <person name="Indrioko S."/>
            <person name="Kosugi Y."/>
            <person name="Izuno A."/>
            <person name="Isagi Y."/>
            <person name="Lee S.L."/>
            <person name="Shimizu K.K."/>
        </authorList>
    </citation>
    <scope>NUCLEOTIDE SEQUENCE [LARGE SCALE GENOMIC DNA]</scope>
    <source>
        <strain evidence="1">214</strain>
    </source>
</reference>
<evidence type="ECO:0000313" key="1">
    <source>
        <dbReference type="EMBL" id="GKV47612.1"/>
    </source>
</evidence>
<evidence type="ECO:0000313" key="2">
    <source>
        <dbReference type="Proteomes" id="UP001054252"/>
    </source>
</evidence>
<dbReference type="AlphaFoldDB" id="A0AAV5MDQ5"/>
<name>A0AAV5MDQ5_9ROSI</name>
<gene>
    <name evidence="1" type="ORF">SLEP1_g54497</name>
</gene>
<dbReference type="Pfam" id="PF03140">
    <property type="entry name" value="DUF247"/>
    <property type="match status" value="1"/>
</dbReference>
<organism evidence="1 2">
    <name type="scientific">Rubroshorea leprosula</name>
    <dbReference type="NCBI Taxonomy" id="152421"/>
    <lineage>
        <taxon>Eukaryota</taxon>
        <taxon>Viridiplantae</taxon>
        <taxon>Streptophyta</taxon>
        <taxon>Embryophyta</taxon>
        <taxon>Tracheophyta</taxon>
        <taxon>Spermatophyta</taxon>
        <taxon>Magnoliopsida</taxon>
        <taxon>eudicotyledons</taxon>
        <taxon>Gunneridae</taxon>
        <taxon>Pentapetalae</taxon>
        <taxon>rosids</taxon>
        <taxon>malvids</taxon>
        <taxon>Malvales</taxon>
        <taxon>Dipterocarpaceae</taxon>
        <taxon>Rubroshorea</taxon>
    </lineage>
</organism>
<dbReference type="Proteomes" id="UP001054252">
    <property type="component" value="Unassembled WGS sequence"/>
</dbReference>
<dbReference type="InterPro" id="IPR044730">
    <property type="entry name" value="RNase_H-like_dom_plant"/>
</dbReference>
<dbReference type="PANTHER" id="PTHR31170:SF17">
    <property type="match status" value="1"/>
</dbReference>
<proteinExistence type="predicted"/>
<dbReference type="PANTHER" id="PTHR31170">
    <property type="entry name" value="BNAC04G53230D PROTEIN"/>
    <property type="match status" value="1"/>
</dbReference>
<protein>
    <recommendedName>
        <fullName evidence="3">RNase H type-1 domain-containing protein</fullName>
    </recommendedName>
</protein>
<comment type="caution">
    <text evidence="1">The sequence shown here is derived from an EMBL/GenBank/DDBJ whole genome shotgun (WGS) entry which is preliminary data.</text>
</comment>
<evidence type="ECO:0008006" key="3">
    <source>
        <dbReference type="Google" id="ProtNLM"/>
    </source>
</evidence>
<dbReference type="GO" id="GO:0003676">
    <property type="term" value="F:nucleic acid binding"/>
    <property type="evidence" value="ECO:0007669"/>
    <property type="project" value="InterPro"/>
</dbReference>
<dbReference type="EMBL" id="BPVZ01000232">
    <property type="protein sequence ID" value="GKV47612.1"/>
    <property type="molecule type" value="Genomic_DNA"/>
</dbReference>
<sequence>MNLTLVELARKFFRHVVSYYEPPQELEKLLSRYNSGIIHLVDFLWRFWDVSSERGGIDFELLDYVTLVPSVTRLKEVGVKFQKAESRNILNVKFNKGVLKIPPLLITPSTETIFRNLIIFEQCSLLCTPRVTSYAILLDCLVDTSDDVHLMTREGILDNRLNPEETANFLKRVRDNTFTQELFYERLRKDVNEYCEKRWPRWRASLIHNYFTKPWAIVSLWGLRESLRPCKALGLTRVVVEMDSLMVVHFIHENREPDNLAATILLDTKALMLEFEDCRLEHILLEGNAAASPGHLKPEPTDYLKTKSKK</sequence>
<dbReference type="InterPro" id="IPR004158">
    <property type="entry name" value="DUF247_pln"/>
</dbReference>
<keyword evidence="2" id="KW-1185">Reference proteome</keyword>
<dbReference type="GO" id="GO:0004523">
    <property type="term" value="F:RNA-DNA hybrid ribonuclease activity"/>
    <property type="evidence" value="ECO:0007669"/>
    <property type="project" value="InterPro"/>
</dbReference>